<organism evidence="1">
    <name type="scientific">freshwater metagenome</name>
    <dbReference type="NCBI Taxonomy" id="449393"/>
    <lineage>
        <taxon>unclassified sequences</taxon>
        <taxon>metagenomes</taxon>
        <taxon>ecological metagenomes</taxon>
    </lineage>
</organism>
<proteinExistence type="predicted"/>
<dbReference type="EMBL" id="CAEZUL010000022">
    <property type="protein sequence ID" value="CAB4594183.1"/>
    <property type="molecule type" value="Genomic_DNA"/>
</dbReference>
<accession>A0A6J6G4I1</accession>
<protein>
    <submittedName>
        <fullName evidence="1">Unannotated protein</fullName>
    </submittedName>
</protein>
<reference evidence="1" key="1">
    <citation type="submission" date="2020-05" db="EMBL/GenBank/DDBJ databases">
        <authorList>
            <person name="Chiriac C."/>
            <person name="Salcher M."/>
            <person name="Ghai R."/>
            <person name="Kavagutti S V."/>
        </authorList>
    </citation>
    <scope>NUCLEOTIDE SEQUENCE</scope>
</reference>
<sequence>MTAIPARRRRRLIAAVTTSILSVIALPSGLVLGANSLLRDSGGNNVESAVTVDIPTNAVEMLAVLNSRNEVSSLALIAITPQGKGGTIVSIPVGAATDVAAGELSTRIGDSYAEGGLDALRFEVESLLNITVNVADDVTSTELAALLAPIGAQPLTLTQPLFDSDLVGATVTVLPAGAMTATPEQIAIGLSSSQAKIPESTRLPQVKALWNAVARGGVAVPVETETSTTVPTASENTAAPSLATAQEFFTALFAGEIDVWQFGATLLTDAQRNPQNLDLYSVDGGEVLMVMASVAPGSLNLTSSNIAVMIDVPFNNSTFAREAVTRLAYMGANVVLVRQVSDIPAERTVVYFNDSLAKTEGETYSSLLGALEFVQTTDVVSGVNLRIVLGNDFVAFLGSGASSSSTTSTTGPK</sequence>
<gene>
    <name evidence="1" type="ORF">UFOPK1808_00334</name>
</gene>
<evidence type="ECO:0000313" key="1">
    <source>
        <dbReference type="EMBL" id="CAB4594183.1"/>
    </source>
</evidence>
<dbReference type="AlphaFoldDB" id="A0A6J6G4I1"/>
<name>A0A6J6G4I1_9ZZZZ</name>